<dbReference type="GO" id="GO:0005634">
    <property type="term" value="C:nucleus"/>
    <property type="evidence" value="ECO:0007669"/>
    <property type="project" value="UniProtKB-SubCell"/>
</dbReference>
<feature type="region of interest" description="Disordered" evidence="6">
    <location>
        <begin position="1"/>
        <end position="107"/>
    </location>
</feature>
<dbReference type="STRING" id="252740.A0A423VY72"/>
<evidence type="ECO:0000313" key="8">
    <source>
        <dbReference type="EMBL" id="ROV95934.1"/>
    </source>
</evidence>
<feature type="region of interest" description="Disordered" evidence="6">
    <location>
        <begin position="406"/>
        <end position="486"/>
    </location>
</feature>
<dbReference type="SMART" id="SM00339">
    <property type="entry name" value="FH"/>
    <property type="match status" value="1"/>
</dbReference>
<keyword evidence="1" id="KW-0805">Transcription regulation</keyword>
<comment type="caution">
    <text evidence="8">The sequence shown here is derived from an EMBL/GenBank/DDBJ whole genome shotgun (WGS) entry which is preliminary data.</text>
</comment>
<proteinExistence type="predicted"/>
<gene>
    <name evidence="8" type="ORF">VSDG_05183</name>
</gene>
<dbReference type="InterPro" id="IPR001766">
    <property type="entry name" value="Fork_head_dom"/>
</dbReference>
<feature type="compositionally biased region" description="Basic and acidic residues" evidence="6">
    <location>
        <begin position="456"/>
        <end position="467"/>
    </location>
</feature>
<protein>
    <recommendedName>
        <fullName evidence="7">Fork-head domain-containing protein</fullName>
    </recommendedName>
</protein>
<dbReference type="Proteomes" id="UP000284375">
    <property type="component" value="Unassembled WGS sequence"/>
</dbReference>
<reference evidence="8 9" key="1">
    <citation type="submission" date="2015-09" db="EMBL/GenBank/DDBJ databases">
        <title>Host preference determinants of Valsa canker pathogens revealed by comparative genomics.</title>
        <authorList>
            <person name="Yin Z."/>
            <person name="Huang L."/>
        </authorList>
    </citation>
    <scope>NUCLEOTIDE SEQUENCE [LARGE SCALE GENOMIC DNA]</scope>
    <source>
        <strain evidence="8 9">YSFL</strain>
    </source>
</reference>
<keyword evidence="3" id="KW-0804">Transcription</keyword>
<keyword evidence="2 5" id="KW-0238">DNA-binding</keyword>
<feature type="compositionally biased region" description="Polar residues" evidence="6">
    <location>
        <begin position="503"/>
        <end position="520"/>
    </location>
</feature>
<dbReference type="EMBL" id="LJZO01000022">
    <property type="protein sequence ID" value="ROV95934.1"/>
    <property type="molecule type" value="Genomic_DNA"/>
</dbReference>
<dbReference type="GO" id="GO:0000981">
    <property type="term" value="F:DNA-binding transcription factor activity, RNA polymerase II-specific"/>
    <property type="evidence" value="ECO:0007669"/>
    <property type="project" value="TreeGrafter"/>
</dbReference>
<evidence type="ECO:0000256" key="4">
    <source>
        <dbReference type="ARBA" id="ARBA00023242"/>
    </source>
</evidence>
<feature type="compositionally biased region" description="Polar residues" evidence="6">
    <location>
        <begin position="24"/>
        <end position="44"/>
    </location>
</feature>
<evidence type="ECO:0000256" key="3">
    <source>
        <dbReference type="ARBA" id="ARBA00023163"/>
    </source>
</evidence>
<feature type="region of interest" description="Disordered" evidence="6">
    <location>
        <begin position="568"/>
        <end position="622"/>
    </location>
</feature>
<evidence type="ECO:0000313" key="9">
    <source>
        <dbReference type="Proteomes" id="UP000284375"/>
    </source>
</evidence>
<feature type="region of interest" description="Disordered" evidence="6">
    <location>
        <begin position="132"/>
        <end position="164"/>
    </location>
</feature>
<dbReference type="InterPro" id="IPR036388">
    <property type="entry name" value="WH-like_DNA-bd_sf"/>
</dbReference>
<dbReference type="OrthoDB" id="5954824at2759"/>
<feature type="domain" description="Fork-head" evidence="7">
    <location>
        <begin position="305"/>
        <end position="415"/>
    </location>
</feature>
<evidence type="ECO:0000259" key="7">
    <source>
        <dbReference type="PROSITE" id="PS50039"/>
    </source>
</evidence>
<name>A0A423VY72_CYTCH</name>
<evidence type="ECO:0000256" key="5">
    <source>
        <dbReference type="PROSITE-ProRule" id="PRU00089"/>
    </source>
</evidence>
<feature type="compositionally biased region" description="Low complexity" evidence="6">
    <location>
        <begin position="415"/>
        <end position="424"/>
    </location>
</feature>
<feature type="region of interest" description="Disordered" evidence="6">
    <location>
        <begin position="501"/>
        <end position="524"/>
    </location>
</feature>
<dbReference type="PROSITE" id="PS50039">
    <property type="entry name" value="FORK_HEAD_3"/>
    <property type="match status" value="1"/>
</dbReference>
<dbReference type="InterPro" id="IPR030456">
    <property type="entry name" value="TF_fork_head_CS_2"/>
</dbReference>
<keyword evidence="9" id="KW-1185">Reference proteome</keyword>
<dbReference type="Gene3D" id="1.10.10.10">
    <property type="entry name" value="Winged helix-like DNA-binding domain superfamily/Winged helix DNA-binding domain"/>
    <property type="match status" value="1"/>
</dbReference>
<organism evidence="8 9">
    <name type="scientific">Cytospora chrysosperma</name>
    <name type="common">Cytospora canker fungus</name>
    <name type="synonym">Sphaeria chrysosperma</name>
    <dbReference type="NCBI Taxonomy" id="252740"/>
    <lineage>
        <taxon>Eukaryota</taxon>
        <taxon>Fungi</taxon>
        <taxon>Dikarya</taxon>
        <taxon>Ascomycota</taxon>
        <taxon>Pezizomycotina</taxon>
        <taxon>Sordariomycetes</taxon>
        <taxon>Sordariomycetidae</taxon>
        <taxon>Diaporthales</taxon>
        <taxon>Cytosporaceae</taxon>
        <taxon>Cytospora</taxon>
    </lineage>
</organism>
<feature type="compositionally biased region" description="Basic residues" evidence="6">
    <location>
        <begin position="470"/>
        <end position="482"/>
    </location>
</feature>
<keyword evidence="4 5" id="KW-0539">Nucleus</keyword>
<dbReference type="PANTHER" id="PTHR46078:SF2">
    <property type="entry name" value="FORK-HEAD DOMAIN-CONTAINING PROTEIN"/>
    <property type="match status" value="1"/>
</dbReference>
<feature type="compositionally biased region" description="Low complexity" evidence="6">
    <location>
        <begin position="593"/>
        <end position="608"/>
    </location>
</feature>
<dbReference type="InterPro" id="IPR036390">
    <property type="entry name" value="WH_DNA-bd_sf"/>
</dbReference>
<sequence length="692" mass="75232">MAARDPDILDGFSAVVSPGGLGDYSSSGNSHLKQPYSPCTTQAPSPAITDYNSGVIAGYYSPGKTSRDRVETSAPAAFPGSSQNQGEGPDRGVSPQEAQRDQCQQQRCCPEVLQQRMQGLWPSLATEYDSYDDCDFQQTTSDPTAPGVVGSQSSTSQDRSDRPSVWGLAPSFHTLSEPDNHRLYYPSRLDLCSPAERAQPTSTSYSTVMEDLNRCYQSTGSNYAGFPPETSSCQYQTAADGLPTTSLSPCSTTLAGAPIVMGQEDKPPLSDLELDLDASMDYDAGLYDTEDVLGSRSSAEPSGGKSDEPYAQLIYKAFMSRHDKSMTLQEIYQWFRENTDKTKSEGKGWQNSIRHNLSMNGAFTKRVSRQAGLNSDGSVSLDASGADGRKSTEWYLEPRYYNGVESTTRYRKGNNRGAGRSSRGPRLADGAAHSLSRVAAGRKGGYQAAQNRKKVKAEQQQHHHEQQRQQGRHSHQHQHHQQQYHLQRLAGTQCYPGEYVAEYTSNPPHQPTPLSNTMPSAYQAGYGVPATRESLDHYLDPRNRHLGFQNYFHSEDLVNGHVKRSRTLQSDNDHLSEPTTPPGSALDSPMEDLSLGGSSSSISMSSSSKQPPQPPYIPDMITSHGGFGSYQPMAPAGAAGYAQHSYSLADTVVYEPPSGHQSPLFADRLAAEDAALFAASAGWDASGPSYYG</sequence>
<evidence type="ECO:0000256" key="2">
    <source>
        <dbReference type="ARBA" id="ARBA00023125"/>
    </source>
</evidence>
<evidence type="ECO:0000256" key="6">
    <source>
        <dbReference type="SAM" id="MobiDB-lite"/>
    </source>
</evidence>
<feature type="DNA-binding region" description="Fork-head" evidence="5">
    <location>
        <begin position="305"/>
        <end position="415"/>
    </location>
</feature>
<dbReference type="AlphaFoldDB" id="A0A423VY72"/>
<comment type="subcellular location">
    <subcellularLocation>
        <location evidence="5">Nucleus</location>
    </subcellularLocation>
</comment>
<dbReference type="PANTHER" id="PTHR46078">
    <property type="entry name" value="FORKHEAD BOX PROTEIN J2 FAMILY MEMBER"/>
    <property type="match status" value="1"/>
</dbReference>
<accession>A0A423VY72</accession>
<dbReference type="Pfam" id="PF00250">
    <property type="entry name" value="Forkhead"/>
    <property type="match status" value="1"/>
</dbReference>
<dbReference type="GO" id="GO:0000978">
    <property type="term" value="F:RNA polymerase II cis-regulatory region sequence-specific DNA binding"/>
    <property type="evidence" value="ECO:0007669"/>
    <property type="project" value="TreeGrafter"/>
</dbReference>
<dbReference type="PROSITE" id="PS00658">
    <property type="entry name" value="FORK_HEAD_2"/>
    <property type="match status" value="1"/>
</dbReference>
<dbReference type="InterPro" id="IPR045912">
    <property type="entry name" value="FOXJ2/3-like"/>
</dbReference>
<dbReference type="SUPFAM" id="SSF46785">
    <property type="entry name" value="Winged helix' DNA-binding domain"/>
    <property type="match status" value="1"/>
</dbReference>
<evidence type="ECO:0000256" key="1">
    <source>
        <dbReference type="ARBA" id="ARBA00023015"/>
    </source>
</evidence>